<evidence type="ECO:0000313" key="2">
    <source>
        <dbReference type="EMBL" id="WVY98567.1"/>
    </source>
</evidence>
<dbReference type="Proteomes" id="UP001374535">
    <property type="component" value="Chromosome 9"/>
</dbReference>
<keyword evidence="3" id="KW-1185">Reference proteome</keyword>
<dbReference type="EMBL" id="CP144692">
    <property type="protein sequence ID" value="WVY97143.1"/>
    <property type="molecule type" value="Genomic_DNA"/>
</dbReference>
<evidence type="ECO:0000313" key="3">
    <source>
        <dbReference type="Proteomes" id="UP001374535"/>
    </source>
</evidence>
<accession>A0AAQ3MW74</accession>
<reference evidence="2 3" key="1">
    <citation type="journal article" date="2023" name="Life. Sci Alliance">
        <title>Evolutionary insights into 3D genome organization and epigenetic landscape of Vigna mungo.</title>
        <authorList>
            <person name="Junaid A."/>
            <person name="Singh B."/>
            <person name="Bhatia S."/>
        </authorList>
    </citation>
    <scope>NUCLEOTIDE SEQUENCE [LARGE SCALE GENOMIC DNA]</scope>
    <source>
        <strain evidence="2">Urdbean</strain>
    </source>
</reference>
<proteinExistence type="predicted"/>
<reference evidence="2" key="2">
    <citation type="submission" date="2024-01" db="EMBL/GenBank/DDBJ databases">
        <authorList>
            <person name="Junaid A."/>
            <person name="Bhatia S."/>
        </authorList>
    </citation>
    <scope>NUCLEOTIDE SEQUENCE</scope>
    <source>
        <strain evidence="2">Urdbean</strain>
        <tissue evidence="2">Leaf</tissue>
    </source>
</reference>
<sequence>MRVKACLADRQNASKNGPTIKDRRDITDKSVISFTWSEMDTHILVSFEKVSFRLLMRSKTSIDSIFKDGTFQNRKPISDVANVANKLLRIIGYANILISLE</sequence>
<organism evidence="2 3">
    <name type="scientific">Vigna mungo</name>
    <name type="common">Black gram</name>
    <name type="synonym">Phaseolus mungo</name>
    <dbReference type="NCBI Taxonomy" id="3915"/>
    <lineage>
        <taxon>Eukaryota</taxon>
        <taxon>Viridiplantae</taxon>
        <taxon>Streptophyta</taxon>
        <taxon>Embryophyta</taxon>
        <taxon>Tracheophyta</taxon>
        <taxon>Spermatophyta</taxon>
        <taxon>Magnoliopsida</taxon>
        <taxon>eudicotyledons</taxon>
        <taxon>Gunneridae</taxon>
        <taxon>Pentapetalae</taxon>
        <taxon>rosids</taxon>
        <taxon>fabids</taxon>
        <taxon>Fabales</taxon>
        <taxon>Fabaceae</taxon>
        <taxon>Papilionoideae</taxon>
        <taxon>50 kb inversion clade</taxon>
        <taxon>NPAAA clade</taxon>
        <taxon>indigoferoid/millettioid clade</taxon>
        <taxon>Phaseoleae</taxon>
        <taxon>Vigna</taxon>
    </lineage>
</organism>
<gene>
    <name evidence="1" type="ORF">V8G54_029294</name>
    <name evidence="2" type="ORF">V8G54_030718</name>
</gene>
<name>A0AAQ3MW74_VIGMU</name>
<dbReference type="AlphaFoldDB" id="A0AAQ3MW74"/>
<protein>
    <submittedName>
        <fullName evidence="2">Uncharacterized protein</fullName>
    </submittedName>
</protein>
<evidence type="ECO:0000313" key="1">
    <source>
        <dbReference type="EMBL" id="WVY97143.1"/>
    </source>
</evidence>
<dbReference type="EMBL" id="CP144692">
    <property type="protein sequence ID" value="WVY98567.1"/>
    <property type="molecule type" value="Genomic_DNA"/>
</dbReference>